<dbReference type="GO" id="GO:0008270">
    <property type="term" value="F:zinc ion binding"/>
    <property type="evidence" value="ECO:0007669"/>
    <property type="project" value="InterPro"/>
</dbReference>
<evidence type="ECO:0000256" key="5">
    <source>
        <dbReference type="ARBA" id="ARBA00022723"/>
    </source>
</evidence>
<name>A0A8C7R6R8_ONCMY</name>
<comment type="caution">
    <text evidence="10">Lacks conserved residue(s) required for the propagation of feature annotation.</text>
</comment>
<dbReference type="FunFam" id="3.40.630.10:FF:000026">
    <property type="entry name" value="Carboxypeptidase D"/>
    <property type="match status" value="1"/>
</dbReference>
<dbReference type="SUPFAM" id="SSF53187">
    <property type="entry name" value="Zn-dependent exopeptidases"/>
    <property type="match status" value="3"/>
</dbReference>
<dbReference type="Gene3D" id="2.60.40.1120">
    <property type="entry name" value="Carboxypeptidase-like, regulatory domain"/>
    <property type="match status" value="3"/>
</dbReference>
<keyword evidence="12" id="KW-0472">Membrane</keyword>
<accession>A0A8C7R6R8</accession>
<evidence type="ECO:0000259" key="13">
    <source>
        <dbReference type="PROSITE" id="PS52035"/>
    </source>
</evidence>
<dbReference type="FunFam" id="3.40.630.10:FF:000043">
    <property type="entry name" value="Carboxypeptidase D"/>
    <property type="match status" value="1"/>
</dbReference>
<keyword evidence="12" id="KW-1133">Transmembrane helix</keyword>
<protein>
    <submittedName>
        <fullName evidence="14">Carboxypeptidase D, a</fullName>
    </submittedName>
</protein>
<dbReference type="PROSITE" id="PS52035">
    <property type="entry name" value="PEPTIDASE_M14"/>
    <property type="match status" value="3"/>
</dbReference>
<evidence type="ECO:0000256" key="2">
    <source>
        <dbReference type="ARBA" id="ARBA00005988"/>
    </source>
</evidence>
<dbReference type="PROSITE" id="PS00132">
    <property type="entry name" value="CARBOXYPEPT_ZN_1"/>
    <property type="match status" value="1"/>
</dbReference>
<dbReference type="InterPro" id="IPR057246">
    <property type="entry name" value="CARBOXYPEPT_ZN_1"/>
</dbReference>
<dbReference type="FunFam" id="2.60.40.1120:FF:000005">
    <property type="entry name" value="Carboxypeptidase D"/>
    <property type="match status" value="1"/>
</dbReference>
<feature type="region of interest" description="Disordered" evidence="11">
    <location>
        <begin position="179"/>
        <end position="200"/>
    </location>
</feature>
<evidence type="ECO:0000256" key="1">
    <source>
        <dbReference type="ARBA" id="ARBA00001947"/>
    </source>
</evidence>
<dbReference type="GO" id="GO:0016485">
    <property type="term" value="P:protein processing"/>
    <property type="evidence" value="ECO:0007669"/>
    <property type="project" value="TreeGrafter"/>
</dbReference>
<dbReference type="PROSITE" id="PS00133">
    <property type="entry name" value="CARBOXYPEPT_ZN_2"/>
    <property type="match status" value="2"/>
</dbReference>
<feature type="domain" description="Peptidase M14" evidence="13">
    <location>
        <begin position="903"/>
        <end position="1164"/>
    </location>
</feature>
<dbReference type="InterPro" id="IPR008969">
    <property type="entry name" value="CarboxyPept-like_regulatory"/>
</dbReference>
<evidence type="ECO:0000256" key="4">
    <source>
        <dbReference type="ARBA" id="ARBA00022670"/>
    </source>
</evidence>
<dbReference type="InterPro" id="IPR000834">
    <property type="entry name" value="Peptidase_M14"/>
</dbReference>
<comment type="similarity">
    <text evidence="2 10">Belongs to the peptidase M14 family.</text>
</comment>
<keyword evidence="5" id="KW-0479">Metal-binding</keyword>
<evidence type="ECO:0000313" key="14">
    <source>
        <dbReference type="Ensembl" id="ENSOMYP00000048051.2"/>
    </source>
</evidence>
<keyword evidence="15" id="KW-1185">Reference proteome</keyword>
<evidence type="ECO:0000256" key="10">
    <source>
        <dbReference type="PROSITE-ProRule" id="PRU01379"/>
    </source>
</evidence>
<evidence type="ECO:0000256" key="8">
    <source>
        <dbReference type="ARBA" id="ARBA00023049"/>
    </source>
</evidence>
<evidence type="ECO:0000256" key="6">
    <source>
        <dbReference type="ARBA" id="ARBA00022801"/>
    </source>
</evidence>
<dbReference type="GO" id="GO:0005615">
    <property type="term" value="C:extracellular space"/>
    <property type="evidence" value="ECO:0007669"/>
    <property type="project" value="TreeGrafter"/>
</dbReference>
<feature type="domain" description="Peptidase M14" evidence="13">
    <location>
        <begin position="482"/>
        <end position="772"/>
    </location>
</feature>
<reference evidence="14" key="2">
    <citation type="submission" date="2025-08" db="UniProtKB">
        <authorList>
            <consortium name="Ensembl"/>
        </authorList>
    </citation>
    <scope>IDENTIFICATION</scope>
</reference>
<dbReference type="PANTHER" id="PTHR11532">
    <property type="entry name" value="PROTEASE M14 CARBOXYPEPTIDASE"/>
    <property type="match status" value="1"/>
</dbReference>
<evidence type="ECO:0000256" key="7">
    <source>
        <dbReference type="ARBA" id="ARBA00022833"/>
    </source>
</evidence>
<keyword evidence="6" id="KW-0378">Hydrolase</keyword>
<evidence type="ECO:0000256" key="12">
    <source>
        <dbReference type="SAM" id="Phobius"/>
    </source>
</evidence>
<dbReference type="SUPFAM" id="SSF49464">
    <property type="entry name" value="Carboxypeptidase regulatory domain-like"/>
    <property type="match status" value="3"/>
</dbReference>
<dbReference type="Proteomes" id="UP000694395">
    <property type="component" value="Chromosome 24"/>
</dbReference>
<dbReference type="FunFam" id="3.40.630.10:FF:000020">
    <property type="entry name" value="Carboxypeptidase D"/>
    <property type="match status" value="1"/>
</dbReference>
<keyword evidence="7" id="KW-0862">Zinc</keyword>
<feature type="region of interest" description="Disordered" evidence="11">
    <location>
        <begin position="1315"/>
        <end position="1336"/>
    </location>
</feature>
<dbReference type="CDD" id="cd11308">
    <property type="entry name" value="Peptidase_M14NE-CP-C_like"/>
    <property type="match status" value="3"/>
</dbReference>
<dbReference type="InterPro" id="IPR057247">
    <property type="entry name" value="CARBOXYPEPT_ZN_2"/>
</dbReference>
<keyword evidence="3" id="KW-0121">Carboxypeptidase</keyword>
<feature type="compositionally biased region" description="Acidic residues" evidence="11">
    <location>
        <begin position="1318"/>
        <end position="1328"/>
    </location>
</feature>
<dbReference type="PRINTS" id="PR00765">
    <property type="entry name" value="CRBOXYPTASEA"/>
</dbReference>
<reference evidence="14" key="3">
    <citation type="submission" date="2025-09" db="UniProtKB">
        <authorList>
            <consortium name="Ensembl"/>
        </authorList>
    </citation>
    <scope>IDENTIFICATION</scope>
</reference>
<evidence type="ECO:0000256" key="11">
    <source>
        <dbReference type="SAM" id="MobiDB-lite"/>
    </source>
</evidence>
<keyword evidence="9" id="KW-0325">Glycoprotein</keyword>
<comment type="cofactor">
    <cofactor evidence="1">
        <name>Zn(2+)</name>
        <dbReference type="ChEBI" id="CHEBI:29105"/>
    </cofactor>
</comment>
<dbReference type="Pfam" id="PF00246">
    <property type="entry name" value="Peptidase_M14"/>
    <property type="match status" value="3"/>
</dbReference>
<feature type="transmembrane region" description="Helical" evidence="12">
    <location>
        <begin position="1254"/>
        <end position="1277"/>
    </location>
</feature>
<feature type="active site" description="Proton donor/acceptor" evidence="10">
    <location>
        <position position="742"/>
    </location>
</feature>
<evidence type="ECO:0000313" key="15">
    <source>
        <dbReference type="Proteomes" id="UP000694395"/>
    </source>
</evidence>
<dbReference type="GeneTree" id="ENSGT00940000156919"/>
<proteinExistence type="inferred from homology"/>
<dbReference type="InterPro" id="IPR050753">
    <property type="entry name" value="Peptidase_M14_domain"/>
</dbReference>
<reference evidence="14" key="1">
    <citation type="submission" date="2020-07" db="EMBL/GenBank/DDBJ databases">
        <title>A long reads based de novo assembly of the rainbow trout Arlee double haploid line genome.</title>
        <authorList>
            <person name="Gao G."/>
            <person name="Palti Y."/>
        </authorList>
    </citation>
    <scope>NUCLEOTIDE SEQUENCE [LARGE SCALE GENOMIC DNA]</scope>
</reference>
<dbReference type="Pfam" id="PF13620">
    <property type="entry name" value="CarboxypepD_reg"/>
    <property type="match status" value="3"/>
</dbReference>
<dbReference type="Gene3D" id="3.40.630.10">
    <property type="entry name" value="Zn peptidases"/>
    <property type="match status" value="3"/>
</dbReference>
<dbReference type="CDD" id="cd03868">
    <property type="entry name" value="M14_CPD_I"/>
    <property type="match status" value="1"/>
</dbReference>
<evidence type="ECO:0000256" key="3">
    <source>
        <dbReference type="ARBA" id="ARBA00022645"/>
    </source>
</evidence>
<dbReference type="PANTHER" id="PTHR11532:SF73">
    <property type="entry name" value="CARBOXYPEPTIDASE D"/>
    <property type="match status" value="1"/>
</dbReference>
<organism evidence="14 15">
    <name type="scientific">Oncorhynchus mykiss</name>
    <name type="common">Rainbow trout</name>
    <name type="synonym">Salmo gairdneri</name>
    <dbReference type="NCBI Taxonomy" id="8022"/>
    <lineage>
        <taxon>Eukaryota</taxon>
        <taxon>Metazoa</taxon>
        <taxon>Chordata</taxon>
        <taxon>Craniata</taxon>
        <taxon>Vertebrata</taxon>
        <taxon>Euteleostomi</taxon>
        <taxon>Actinopterygii</taxon>
        <taxon>Neopterygii</taxon>
        <taxon>Teleostei</taxon>
        <taxon>Protacanthopterygii</taxon>
        <taxon>Salmoniformes</taxon>
        <taxon>Salmonidae</taxon>
        <taxon>Salmoninae</taxon>
        <taxon>Oncorhynchus</taxon>
    </lineage>
</organism>
<feature type="active site" description="Proton donor/acceptor" evidence="10">
    <location>
        <position position="334"/>
    </location>
</feature>
<evidence type="ECO:0000256" key="9">
    <source>
        <dbReference type="ARBA" id="ARBA00023180"/>
    </source>
</evidence>
<dbReference type="Ensembl" id="ENSOMYT00000052263.2">
    <property type="protein sequence ID" value="ENSOMYP00000048051.2"/>
    <property type="gene ID" value="ENSOMYG00000021796.2"/>
</dbReference>
<dbReference type="GO" id="GO:0006518">
    <property type="term" value="P:peptide metabolic process"/>
    <property type="evidence" value="ECO:0007669"/>
    <property type="project" value="TreeGrafter"/>
</dbReference>
<sequence length="1336" mass="149647">MPTTHFFRYLQIRNFVRTHIPQYGMKPNSPTLDSLILVKPHSKGSVSRLYDVLQAHIEVSTDTIKRAWEQELGSEISDEDWFMAMKYPYISNLSSIGQSVQGRELWVMRITKDPNADVPGKPKCKYVGNMHGDETISRQVLVYLVNYLLTRYGEDPRITELLTSTDIYIMPSMNPDGFERSREGDCSGDAGGRSNAKNMDLNRSFPDQFDKINVQQDDVPEVTAVIKWILEKKFVLSGNLHGGTVVASYPFDDSASHKMQGYYSSSVDDNLFKHLALTYAKNHPVMRTGEPKCPDTPDETFEDGIVNGAKWYDVPGGMQDYNYLNGNCLEITMELSCCKFPPASELKKEWDYNRESLIAYLEQVHIGVRGYVNEATNGTALPDASIVVVGINHNLTTAKFGDFYRLLLPGTYNVSAIATGYMPMTVVGVQVVEGKATELNFTLAPLGNEPTGGITVPFTTTTVPTTTSSSTPQEPIQPQDFRHHHYNDMELFLRMYSNRFHSIAHLYSIGKSAEDRELYVMVISDNPTVHEPGEPEFKYIANMHGNEVVGRELLLNLIEYLCHNYGSDPEVTQLVNTTRIHIMPSMNPDGYEIAREGDVRGYTGRNNSNNFDLNRNFPDQFTTITEPRQPETIAVMNWLKSYPFVLSANLHGGSLVVNYPYDDDKQGRTEYSKCPDDKVFKQVARSYSQENALMHKGHPCEDLYPSAFFEDGITNGANWYNVPGGMQDWNYLNTNCFEVTIELGCVKYPKAQHLPLYWDQNHRALLQYIHQVHRGVKGMVIDIKDGTGIPNATIMVEEIDHPITTNLAGDYWRLLVPGTYHLTASARGYNSVKIYATVPEEGVELVDFRLTRVRSEPNGQAPKDPGATQDPAEVVFQSFIKDLSLGQGLEQLVQSTITESSFRYRRYKELSEFLRGLTLNFPKITSLHSLGQSVEYRTIWALEISNKPDEPETAKPKIRLVGGIHGNAPVGTELLLEFAAFLCINYDKNPTITRLINETRIVILPSINPDGRELAREKQCTSTVGMTNTHGKDLDTDFFGNASQRVVEAQPETRAVMDLILERGFTLSVALDGGSLLATYPYDKPVQPGNSEVLGQCVCQQPSQDAPGGYGMSKQWPEYDFSVDFGHCPEITVYTGCCLFPPAKQLATLWAENRKALLSMLVEVHKGVRGMVKDKSGKPIVGAMIVLNGGVRVFTAEGGYFHALLAPGNHNIEAVADGYQQQRQEVVVSSYEAASSIIIEFDMDNRIFGLPREFVVATAAASMTALVVTACIIWCVCSAKSNQQKDGFHRLRQHRDDYEDEIRLTSMGSKKSLLSNEFQDESESDEDTLYANANKL</sequence>
<dbReference type="GO" id="GO:0004181">
    <property type="term" value="F:metallocarboxypeptidase activity"/>
    <property type="evidence" value="ECO:0007669"/>
    <property type="project" value="InterPro"/>
</dbReference>
<feature type="domain" description="Peptidase M14" evidence="13">
    <location>
        <begin position="68"/>
        <end position="364"/>
    </location>
</feature>
<keyword evidence="12" id="KW-0812">Transmembrane</keyword>
<dbReference type="SMART" id="SM00631">
    <property type="entry name" value="Zn_pept"/>
    <property type="match status" value="3"/>
</dbReference>
<keyword evidence="8" id="KW-0482">Metalloprotease</keyword>
<keyword evidence="4" id="KW-0645">Protease</keyword>